<name>A0ABV2KAP2_SPOPS</name>
<evidence type="ECO:0000256" key="1">
    <source>
        <dbReference type="SAM" id="Phobius"/>
    </source>
</evidence>
<proteinExistence type="predicted"/>
<evidence type="ECO:0000313" key="3">
    <source>
        <dbReference type="Proteomes" id="UP001549104"/>
    </source>
</evidence>
<organism evidence="2 3">
    <name type="scientific">Sporosarcina psychrophila</name>
    <name type="common">Bacillus psychrophilus</name>
    <dbReference type="NCBI Taxonomy" id="1476"/>
    <lineage>
        <taxon>Bacteria</taxon>
        <taxon>Bacillati</taxon>
        <taxon>Bacillota</taxon>
        <taxon>Bacilli</taxon>
        <taxon>Bacillales</taxon>
        <taxon>Caryophanaceae</taxon>
        <taxon>Sporosarcina</taxon>
    </lineage>
</organism>
<sequence>MFYLTWFTFYLLIGGYLALVIKIIAVAGRGSAKITPFFNQEQFVSAEPVLQILPKGQMKNSHWFTHTFMRPRRKG</sequence>
<dbReference type="Proteomes" id="UP001549104">
    <property type="component" value="Unassembled WGS sequence"/>
</dbReference>
<gene>
    <name evidence="2" type="ORF">ABIC55_003271</name>
</gene>
<accession>A0ABV2KAP2</accession>
<keyword evidence="1" id="KW-1133">Transmembrane helix</keyword>
<keyword evidence="3" id="KW-1185">Reference proteome</keyword>
<reference evidence="2 3" key="1">
    <citation type="submission" date="2024-06" db="EMBL/GenBank/DDBJ databases">
        <title>Sorghum-associated microbial communities from plants grown in Nebraska, USA.</title>
        <authorList>
            <person name="Schachtman D."/>
        </authorList>
    </citation>
    <scope>NUCLEOTIDE SEQUENCE [LARGE SCALE GENOMIC DNA]</scope>
    <source>
        <strain evidence="2 3">1288</strain>
    </source>
</reference>
<dbReference type="EMBL" id="JBEPME010000005">
    <property type="protein sequence ID" value="MET3658154.1"/>
    <property type="molecule type" value="Genomic_DNA"/>
</dbReference>
<keyword evidence="1" id="KW-0812">Transmembrane</keyword>
<comment type="caution">
    <text evidence="2">The sequence shown here is derived from an EMBL/GenBank/DDBJ whole genome shotgun (WGS) entry which is preliminary data.</text>
</comment>
<feature type="transmembrane region" description="Helical" evidence="1">
    <location>
        <begin position="6"/>
        <end position="27"/>
    </location>
</feature>
<protein>
    <submittedName>
        <fullName evidence="2">Glycopeptide antibiotics resistance protein</fullName>
    </submittedName>
</protein>
<keyword evidence="1" id="KW-0472">Membrane</keyword>
<evidence type="ECO:0000313" key="2">
    <source>
        <dbReference type="EMBL" id="MET3658154.1"/>
    </source>
</evidence>
<dbReference type="RefSeq" id="WP_354313832.1">
    <property type="nucleotide sequence ID" value="NZ_JBEPME010000005.1"/>
</dbReference>